<dbReference type="GO" id="GO:0020037">
    <property type="term" value="F:heme binding"/>
    <property type="evidence" value="ECO:0007669"/>
    <property type="project" value="TreeGrafter"/>
</dbReference>
<dbReference type="RefSeq" id="WP_303700243.1">
    <property type="nucleotide sequence ID" value="NZ_VSIV01000053.1"/>
</dbReference>
<feature type="transmembrane region" description="Helical" evidence="13">
    <location>
        <begin position="320"/>
        <end position="342"/>
    </location>
</feature>
<evidence type="ECO:0000256" key="13">
    <source>
        <dbReference type="PIRNR" id="PIRNR006446"/>
    </source>
</evidence>
<evidence type="ECO:0000256" key="7">
    <source>
        <dbReference type="ARBA" id="ARBA00022692"/>
    </source>
</evidence>
<name>A0A5D0MS01_FLESI</name>
<evidence type="ECO:0000256" key="8">
    <source>
        <dbReference type="ARBA" id="ARBA00022723"/>
    </source>
</evidence>
<gene>
    <name evidence="14" type="ORF">FXF49_02035</name>
</gene>
<evidence type="ECO:0000256" key="3">
    <source>
        <dbReference type="ARBA" id="ARBA00022448"/>
    </source>
</evidence>
<dbReference type="GO" id="GO:0019646">
    <property type="term" value="P:aerobic electron transport chain"/>
    <property type="evidence" value="ECO:0007669"/>
    <property type="project" value="InterPro"/>
</dbReference>
<keyword evidence="7 13" id="KW-0812">Transmembrane</keyword>
<dbReference type="PANTHER" id="PTHR30365:SF0">
    <property type="entry name" value="CYTOCHROME BD-I UBIQUINOL OXIDASE SUBUNIT 1"/>
    <property type="match status" value="1"/>
</dbReference>
<protein>
    <submittedName>
        <fullName evidence="14">Cytochrome ubiquinol oxidase subunit I</fullName>
    </submittedName>
</protein>
<evidence type="ECO:0000256" key="12">
    <source>
        <dbReference type="ARBA" id="ARBA00023136"/>
    </source>
</evidence>
<dbReference type="GO" id="GO:0070069">
    <property type="term" value="C:cytochrome complex"/>
    <property type="evidence" value="ECO:0007669"/>
    <property type="project" value="UniProtKB-UniRule"/>
</dbReference>
<feature type="transmembrane region" description="Helical" evidence="13">
    <location>
        <begin position="217"/>
        <end position="235"/>
    </location>
</feature>
<evidence type="ECO:0000256" key="11">
    <source>
        <dbReference type="ARBA" id="ARBA00023004"/>
    </source>
</evidence>
<evidence type="ECO:0000313" key="15">
    <source>
        <dbReference type="Proteomes" id="UP000323337"/>
    </source>
</evidence>
<feature type="transmembrane region" description="Helical" evidence="13">
    <location>
        <begin position="90"/>
        <end position="115"/>
    </location>
</feature>
<dbReference type="EMBL" id="VSIV01000053">
    <property type="protein sequence ID" value="TYB34720.1"/>
    <property type="molecule type" value="Genomic_DNA"/>
</dbReference>
<dbReference type="PIRSF" id="PIRSF006446">
    <property type="entry name" value="Cyt_quinol_oxidase_1"/>
    <property type="match status" value="1"/>
</dbReference>
<evidence type="ECO:0000256" key="2">
    <source>
        <dbReference type="ARBA" id="ARBA00009819"/>
    </source>
</evidence>
<keyword evidence="9 13" id="KW-0249">Electron transport</keyword>
<evidence type="ECO:0000256" key="6">
    <source>
        <dbReference type="ARBA" id="ARBA00022617"/>
    </source>
</evidence>
<keyword evidence="4 13" id="KW-1003">Cell membrane</keyword>
<keyword evidence="6 13" id="KW-0349">Heme</keyword>
<evidence type="ECO:0000256" key="5">
    <source>
        <dbReference type="ARBA" id="ARBA00022519"/>
    </source>
</evidence>
<organism evidence="14 15">
    <name type="scientific">Flexistipes sinusarabici</name>
    <dbReference type="NCBI Taxonomy" id="2352"/>
    <lineage>
        <taxon>Bacteria</taxon>
        <taxon>Pseudomonadati</taxon>
        <taxon>Deferribacterota</taxon>
        <taxon>Deferribacteres</taxon>
        <taxon>Deferribacterales</taxon>
        <taxon>Flexistipitaceae</taxon>
        <taxon>Flexistipes</taxon>
    </lineage>
</organism>
<keyword evidence="12 13" id="KW-0472">Membrane</keyword>
<feature type="transmembrane region" description="Helical" evidence="13">
    <location>
        <begin position="57"/>
        <end position="78"/>
    </location>
</feature>
<comment type="similarity">
    <text evidence="2 13">Belongs to the cytochrome ubiquinol oxidase subunit 1 family.</text>
</comment>
<dbReference type="InterPro" id="IPR002585">
    <property type="entry name" value="Cyt-d_ubiquinol_oxidase_su_1"/>
</dbReference>
<evidence type="ECO:0000256" key="10">
    <source>
        <dbReference type="ARBA" id="ARBA00022989"/>
    </source>
</evidence>
<keyword evidence="8 13" id="KW-0479">Metal-binding</keyword>
<accession>A0A5D0MS01</accession>
<feature type="transmembrane region" description="Helical" evidence="13">
    <location>
        <begin position="404"/>
        <end position="426"/>
    </location>
</feature>
<dbReference type="GO" id="GO:0005886">
    <property type="term" value="C:plasma membrane"/>
    <property type="evidence" value="ECO:0007669"/>
    <property type="project" value="UniProtKB-SubCell"/>
</dbReference>
<evidence type="ECO:0000256" key="9">
    <source>
        <dbReference type="ARBA" id="ARBA00022982"/>
    </source>
</evidence>
<keyword evidence="10 13" id="KW-1133">Transmembrane helix</keyword>
<comment type="subcellular location">
    <subcellularLocation>
        <location evidence="1">Cell inner membrane</location>
        <topology evidence="1">Multi-pass membrane protein</topology>
    </subcellularLocation>
</comment>
<keyword evidence="3 13" id="KW-0813">Transport</keyword>
<feature type="transmembrane region" description="Helical" evidence="13">
    <location>
        <begin position="181"/>
        <end position="205"/>
    </location>
</feature>
<feature type="transmembrane region" description="Helical" evidence="13">
    <location>
        <begin position="127"/>
        <end position="150"/>
    </location>
</feature>
<proteinExistence type="inferred from homology"/>
<dbReference type="GO" id="GO:0046872">
    <property type="term" value="F:metal ion binding"/>
    <property type="evidence" value="ECO:0007669"/>
    <property type="project" value="UniProtKB-UniRule"/>
</dbReference>
<reference evidence="14 15" key="1">
    <citation type="submission" date="2019-08" db="EMBL/GenBank/DDBJ databases">
        <title>Genomic characterization of a novel candidate phylum (ARYD3) from a high temperature, high salinity tertiary oil reservoir in north central Oklahoma, USA.</title>
        <authorList>
            <person name="Youssef N.H."/>
            <person name="Yadav A."/>
            <person name="Elshahed M.S."/>
        </authorList>
    </citation>
    <scope>NUCLEOTIDE SEQUENCE [LARGE SCALE GENOMIC DNA]</scope>
    <source>
        <strain evidence="14">ARYD1</strain>
    </source>
</reference>
<dbReference type="AlphaFoldDB" id="A0A5D0MS01"/>
<feature type="transmembrane region" description="Helical" evidence="13">
    <location>
        <begin position="15"/>
        <end position="36"/>
    </location>
</feature>
<comment type="caution">
    <text evidence="14">The sequence shown here is derived from an EMBL/GenBank/DDBJ whole genome shotgun (WGS) entry which is preliminary data.</text>
</comment>
<dbReference type="GO" id="GO:0016682">
    <property type="term" value="F:oxidoreductase activity, acting on diphenols and related substances as donors, oxygen as acceptor"/>
    <property type="evidence" value="ECO:0007669"/>
    <property type="project" value="TreeGrafter"/>
</dbReference>
<sequence length="440" mass="49733">MDALMLARLQFAMTAMFHFIFVPLTLGLSVLIAIMETMYVKTGNETYLRMTKFWGKLFLINFAVGVVTGITMEFQFGMNWAEYSRYVGDIFGAPLAIEATVAFFLESTFLGVWIFGWKKISKKAHAFAMWMVAIGSNLSALWILIANAWMQHPVGYIIRNNRAELNDFAEVIFSPYAWLKFFHTVMGGYIVGAFFVMGVAAYHIMKKNQLDFFKRSFKIAAVFGLIMSLGIAVIGDFHAKEVAKTQPSKMAAMESLWQTQENAPIYMFAWPDAENEQNAFEFLAIPGLLSYMAHGNFNAEVTGLNDIPKNERPPIWPTFLSFRLMVCLGVIFIILSLLAFVYSKKDSLENKRWFLKLMLYAIPLPFIAAQLGWIVAEVGRQPWIVYGVMKTSDAVSKSVTSGHVWMSLIGFFIFYGILAVVDLSLLAKFSRKGPEPEKTA</sequence>
<keyword evidence="11 13" id="KW-0408">Iron</keyword>
<dbReference type="Pfam" id="PF01654">
    <property type="entry name" value="Cyt_bd_oxida_I"/>
    <property type="match status" value="1"/>
</dbReference>
<feature type="transmembrane region" description="Helical" evidence="13">
    <location>
        <begin position="354"/>
        <end position="376"/>
    </location>
</feature>
<dbReference type="GO" id="GO:0009055">
    <property type="term" value="F:electron transfer activity"/>
    <property type="evidence" value="ECO:0007669"/>
    <property type="project" value="UniProtKB-UniRule"/>
</dbReference>
<dbReference type="Proteomes" id="UP000323337">
    <property type="component" value="Unassembled WGS sequence"/>
</dbReference>
<evidence type="ECO:0000256" key="4">
    <source>
        <dbReference type="ARBA" id="ARBA00022475"/>
    </source>
</evidence>
<keyword evidence="5" id="KW-0997">Cell inner membrane</keyword>
<evidence type="ECO:0000313" key="14">
    <source>
        <dbReference type="EMBL" id="TYB34720.1"/>
    </source>
</evidence>
<dbReference type="PANTHER" id="PTHR30365">
    <property type="entry name" value="CYTOCHROME D UBIQUINOL OXIDASE"/>
    <property type="match status" value="1"/>
</dbReference>
<evidence type="ECO:0000256" key="1">
    <source>
        <dbReference type="ARBA" id="ARBA00004429"/>
    </source>
</evidence>